<reference evidence="2" key="1">
    <citation type="submission" date="2020-07" db="EMBL/GenBank/DDBJ databases">
        <title>Multicomponent nature underlies the extraordinary mechanical properties of spider dragline silk.</title>
        <authorList>
            <person name="Kono N."/>
            <person name="Nakamura H."/>
            <person name="Mori M."/>
            <person name="Yoshida Y."/>
            <person name="Ohtoshi R."/>
            <person name="Malay A.D."/>
            <person name="Moran D.A.P."/>
            <person name="Tomita M."/>
            <person name="Numata K."/>
            <person name="Arakawa K."/>
        </authorList>
    </citation>
    <scope>NUCLEOTIDE SEQUENCE</scope>
</reference>
<evidence type="ECO:0000313" key="3">
    <source>
        <dbReference type="Proteomes" id="UP000887116"/>
    </source>
</evidence>
<evidence type="ECO:0000313" key="2">
    <source>
        <dbReference type="EMBL" id="GFQ85131.1"/>
    </source>
</evidence>
<name>A0A8X6KUU4_TRICU</name>
<gene>
    <name evidence="2" type="ORF">TNCT_530771</name>
</gene>
<feature type="region of interest" description="Disordered" evidence="1">
    <location>
        <begin position="1"/>
        <end position="43"/>
    </location>
</feature>
<proteinExistence type="predicted"/>
<protein>
    <submittedName>
        <fullName evidence="2">Uncharacterized protein</fullName>
    </submittedName>
</protein>
<dbReference type="EMBL" id="BMAO01003026">
    <property type="protein sequence ID" value="GFQ85131.1"/>
    <property type="molecule type" value="Genomic_DNA"/>
</dbReference>
<evidence type="ECO:0000256" key="1">
    <source>
        <dbReference type="SAM" id="MobiDB-lite"/>
    </source>
</evidence>
<comment type="caution">
    <text evidence="2">The sequence shown here is derived from an EMBL/GenBank/DDBJ whole genome shotgun (WGS) entry which is preliminary data.</text>
</comment>
<organism evidence="2 3">
    <name type="scientific">Trichonephila clavata</name>
    <name type="common">Joro spider</name>
    <name type="synonym">Nephila clavata</name>
    <dbReference type="NCBI Taxonomy" id="2740835"/>
    <lineage>
        <taxon>Eukaryota</taxon>
        <taxon>Metazoa</taxon>
        <taxon>Ecdysozoa</taxon>
        <taxon>Arthropoda</taxon>
        <taxon>Chelicerata</taxon>
        <taxon>Arachnida</taxon>
        <taxon>Araneae</taxon>
        <taxon>Araneomorphae</taxon>
        <taxon>Entelegynae</taxon>
        <taxon>Araneoidea</taxon>
        <taxon>Nephilidae</taxon>
        <taxon>Trichonephila</taxon>
    </lineage>
</organism>
<keyword evidence="3" id="KW-1185">Reference proteome</keyword>
<sequence length="83" mass="9544">MNPIQRGTFLRPHVSFQGHRSYGETPRGKRRNSKKETQRGNKNRLMINKVNACLCHNRLLVTVETCSNPLLHFTDISIDALAR</sequence>
<accession>A0A8X6KUU4</accession>
<dbReference type="AlphaFoldDB" id="A0A8X6KUU4"/>
<dbReference type="Proteomes" id="UP000887116">
    <property type="component" value="Unassembled WGS sequence"/>
</dbReference>